<dbReference type="AlphaFoldDB" id="A0AAE1BBV9"/>
<keyword evidence="1" id="KW-0472">Membrane</keyword>
<sequence length="86" mass="9850">MYMNYCYCTICILAKWRALEEGSRSARTYLYMRVHAENNVESGKFRSCSHGALDRENKVAVVSIGLWIVLQILVVIICFASLFLPL</sequence>
<gene>
    <name evidence="2" type="ORF">RRG08_027542</name>
</gene>
<protein>
    <submittedName>
        <fullName evidence="2">Uncharacterized protein</fullName>
    </submittedName>
</protein>
<evidence type="ECO:0000256" key="1">
    <source>
        <dbReference type="SAM" id="Phobius"/>
    </source>
</evidence>
<dbReference type="Proteomes" id="UP001283361">
    <property type="component" value="Unassembled WGS sequence"/>
</dbReference>
<organism evidence="2 3">
    <name type="scientific">Elysia crispata</name>
    <name type="common">lettuce slug</name>
    <dbReference type="NCBI Taxonomy" id="231223"/>
    <lineage>
        <taxon>Eukaryota</taxon>
        <taxon>Metazoa</taxon>
        <taxon>Spiralia</taxon>
        <taxon>Lophotrochozoa</taxon>
        <taxon>Mollusca</taxon>
        <taxon>Gastropoda</taxon>
        <taxon>Heterobranchia</taxon>
        <taxon>Euthyneura</taxon>
        <taxon>Panpulmonata</taxon>
        <taxon>Sacoglossa</taxon>
        <taxon>Placobranchoidea</taxon>
        <taxon>Plakobranchidae</taxon>
        <taxon>Elysia</taxon>
    </lineage>
</organism>
<feature type="transmembrane region" description="Helical" evidence="1">
    <location>
        <begin position="59"/>
        <end position="84"/>
    </location>
</feature>
<proteinExistence type="predicted"/>
<evidence type="ECO:0000313" key="2">
    <source>
        <dbReference type="EMBL" id="KAK3803439.1"/>
    </source>
</evidence>
<accession>A0AAE1BBV9</accession>
<evidence type="ECO:0000313" key="3">
    <source>
        <dbReference type="Proteomes" id="UP001283361"/>
    </source>
</evidence>
<dbReference type="EMBL" id="JAWDGP010000128">
    <property type="protein sequence ID" value="KAK3803439.1"/>
    <property type="molecule type" value="Genomic_DNA"/>
</dbReference>
<keyword evidence="1" id="KW-1133">Transmembrane helix</keyword>
<comment type="caution">
    <text evidence="2">The sequence shown here is derived from an EMBL/GenBank/DDBJ whole genome shotgun (WGS) entry which is preliminary data.</text>
</comment>
<keyword evidence="1" id="KW-0812">Transmembrane</keyword>
<reference evidence="2" key="1">
    <citation type="journal article" date="2023" name="G3 (Bethesda)">
        <title>A reference genome for the long-term kleptoplast-retaining sea slug Elysia crispata morphotype clarki.</title>
        <authorList>
            <person name="Eastman K.E."/>
            <person name="Pendleton A.L."/>
            <person name="Shaikh M.A."/>
            <person name="Suttiyut T."/>
            <person name="Ogas R."/>
            <person name="Tomko P."/>
            <person name="Gavelis G."/>
            <person name="Widhalm J.R."/>
            <person name="Wisecaver J.H."/>
        </authorList>
    </citation>
    <scope>NUCLEOTIDE SEQUENCE</scope>
    <source>
        <strain evidence="2">ECLA1</strain>
    </source>
</reference>
<name>A0AAE1BBV9_9GAST</name>
<keyword evidence="3" id="KW-1185">Reference proteome</keyword>